<sequence length="183" mass="20973">MRNSLLLEPDYVDFVRLNGYLVREKGIRERERTAPERLRAQHEKGMMVFRPLITFGCDVRRGHPLGCAVLWETADERFLEVGTVWTHVSYRRKGIQVHMVDELLELDAAQGKNLFAISSERSFGEIVQERGFFRATLENVPHLEGLADSIGLPRGRIPSSVYRPSSADVVEGERTFYLRFAPP</sequence>
<evidence type="ECO:0000259" key="1">
    <source>
        <dbReference type="Pfam" id="PF00583"/>
    </source>
</evidence>
<dbReference type="Proteomes" id="UP000176445">
    <property type="component" value="Unassembled WGS sequence"/>
</dbReference>
<dbReference type="SUPFAM" id="SSF55729">
    <property type="entry name" value="Acyl-CoA N-acyltransferases (Nat)"/>
    <property type="match status" value="1"/>
</dbReference>
<name>A0A1F6CNM7_9BACT</name>
<reference evidence="2 3" key="1">
    <citation type="journal article" date="2016" name="Nat. Commun.">
        <title>Thousands of microbial genomes shed light on interconnected biogeochemical processes in an aquifer system.</title>
        <authorList>
            <person name="Anantharaman K."/>
            <person name="Brown C.T."/>
            <person name="Hug L.A."/>
            <person name="Sharon I."/>
            <person name="Castelle C.J."/>
            <person name="Probst A.J."/>
            <person name="Thomas B.C."/>
            <person name="Singh A."/>
            <person name="Wilkins M.J."/>
            <person name="Karaoz U."/>
            <person name="Brodie E.L."/>
            <person name="Williams K.H."/>
            <person name="Hubbard S.S."/>
            <person name="Banfield J.F."/>
        </authorList>
    </citation>
    <scope>NUCLEOTIDE SEQUENCE [LARGE SCALE GENOMIC DNA]</scope>
</reference>
<evidence type="ECO:0000313" key="2">
    <source>
        <dbReference type="EMBL" id="OGG50482.1"/>
    </source>
</evidence>
<dbReference type="Gene3D" id="3.40.630.30">
    <property type="match status" value="1"/>
</dbReference>
<organism evidence="2 3">
    <name type="scientific">Candidatus Kaiserbacteria bacterium RIFCSPHIGHO2_01_FULL_54_36b</name>
    <dbReference type="NCBI Taxonomy" id="1798483"/>
    <lineage>
        <taxon>Bacteria</taxon>
        <taxon>Candidatus Kaiseribacteriota</taxon>
    </lineage>
</organism>
<protein>
    <recommendedName>
        <fullName evidence="1">N-acetyltransferase domain-containing protein</fullName>
    </recommendedName>
</protein>
<gene>
    <name evidence="2" type="ORF">A2704_02205</name>
</gene>
<accession>A0A1F6CNM7</accession>
<dbReference type="EMBL" id="MFKW01000051">
    <property type="protein sequence ID" value="OGG50482.1"/>
    <property type="molecule type" value="Genomic_DNA"/>
</dbReference>
<evidence type="ECO:0000313" key="3">
    <source>
        <dbReference type="Proteomes" id="UP000176445"/>
    </source>
</evidence>
<comment type="caution">
    <text evidence="2">The sequence shown here is derived from an EMBL/GenBank/DDBJ whole genome shotgun (WGS) entry which is preliminary data.</text>
</comment>
<dbReference type="GO" id="GO:0016747">
    <property type="term" value="F:acyltransferase activity, transferring groups other than amino-acyl groups"/>
    <property type="evidence" value="ECO:0007669"/>
    <property type="project" value="InterPro"/>
</dbReference>
<feature type="domain" description="N-acetyltransferase" evidence="1">
    <location>
        <begin position="54"/>
        <end position="111"/>
    </location>
</feature>
<dbReference type="InterPro" id="IPR000182">
    <property type="entry name" value="GNAT_dom"/>
</dbReference>
<dbReference type="Pfam" id="PF00583">
    <property type="entry name" value="Acetyltransf_1"/>
    <property type="match status" value="1"/>
</dbReference>
<dbReference type="InterPro" id="IPR016181">
    <property type="entry name" value="Acyl_CoA_acyltransferase"/>
</dbReference>
<dbReference type="AlphaFoldDB" id="A0A1F6CNM7"/>
<proteinExistence type="predicted"/>